<dbReference type="GO" id="GO:0070652">
    <property type="term" value="C:HAUS complex"/>
    <property type="evidence" value="ECO:0007669"/>
    <property type="project" value="InterPro"/>
</dbReference>
<feature type="region of interest" description="Disordered" evidence="1">
    <location>
        <begin position="1"/>
        <end position="54"/>
    </location>
</feature>
<dbReference type="GO" id="GO:0051225">
    <property type="term" value="P:spindle assembly"/>
    <property type="evidence" value="ECO:0007669"/>
    <property type="project" value="InterPro"/>
</dbReference>
<feature type="non-terminal residue" evidence="2">
    <location>
        <position position="183"/>
    </location>
</feature>
<gene>
    <name evidence="2" type="ORF">CK820_G0014474</name>
</gene>
<comment type="caution">
    <text evidence="2">The sequence shown here is derived from an EMBL/GenBank/DDBJ whole genome shotgun (WGS) entry which is preliminary data.</text>
</comment>
<evidence type="ECO:0000256" key="1">
    <source>
        <dbReference type="SAM" id="MobiDB-lite"/>
    </source>
</evidence>
<dbReference type="PANTHER" id="PTHR16151">
    <property type="entry name" value="HAUS AUGMIN-LIKE COMPLEX SUBUNIT 6"/>
    <property type="match status" value="1"/>
</dbReference>
<evidence type="ECO:0000313" key="3">
    <source>
        <dbReference type="Proteomes" id="UP000236370"/>
    </source>
</evidence>
<dbReference type="Proteomes" id="UP000236370">
    <property type="component" value="Unassembled WGS sequence"/>
</dbReference>
<organism evidence="2 3">
    <name type="scientific">Pan troglodytes</name>
    <name type="common">Chimpanzee</name>
    <dbReference type="NCBI Taxonomy" id="9598"/>
    <lineage>
        <taxon>Eukaryota</taxon>
        <taxon>Metazoa</taxon>
        <taxon>Chordata</taxon>
        <taxon>Craniata</taxon>
        <taxon>Vertebrata</taxon>
        <taxon>Euteleostomi</taxon>
        <taxon>Mammalia</taxon>
        <taxon>Eutheria</taxon>
        <taxon>Euarchontoglires</taxon>
        <taxon>Primates</taxon>
        <taxon>Haplorrhini</taxon>
        <taxon>Catarrhini</taxon>
        <taxon>Hominidae</taxon>
        <taxon>Pan</taxon>
    </lineage>
</organism>
<evidence type="ECO:0000313" key="2">
    <source>
        <dbReference type="EMBL" id="PNI99187.1"/>
    </source>
</evidence>
<sequence length="183" mass="20705">MGTPKEKNEAISKKIPEFEVEDSPLSDVAKNTESSAFGRSLPAKKSDPFQKEQDHLVEEVARAVLSDSPQLSEGKEIKLEELIDSLGSNPFLTRNQIPRTPENLITEIRSSWRKAIEMEENRTKEPIQMDAEHREVLPESLPVLHNQREFSMADFLLETTVSDFGQSHSTEEKVISDCKCVPQ</sequence>
<feature type="compositionally biased region" description="Basic and acidic residues" evidence="1">
    <location>
        <begin position="1"/>
        <end position="17"/>
    </location>
</feature>
<reference evidence="2 3" key="1">
    <citation type="submission" date="2017-12" db="EMBL/GenBank/DDBJ databases">
        <title>High-resolution comparative analysis of great ape genomes.</title>
        <authorList>
            <person name="Pollen A."/>
            <person name="Hastie A."/>
            <person name="Hormozdiari F."/>
            <person name="Dougherty M."/>
            <person name="Liu R."/>
            <person name="Chaisson M."/>
            <person name="Hoppe E."/>
            <person name="Hill C."/>
            <person name="Pang A."/>
            <person name="Hillier L."/>
            <person name="Baker C."/>
            <person name="Armstrong J."/>
            <person name="Shendure J."/>
            <person name="Paten B."/>
            <person name="Wilson R."/>
            <person name="Chao H."/>
            <person name="Schneider V."/>
            <person name="Ventura M."/>
            <person name="Kronenberg Z."/>
            <person name="Murali S."/>
            <person name="Gordon D."/>
            <person name="Cantsilieris S."/>
            <person name="Munson K."/>
            <person name="Nelson B."/>
            <person name="Raja A."/>
            <person name="Underwood J."/>
            <person name="Diekhans M."/>
            <person name="Fiddes I."/>
            <person name="Haussler D."/>
            <person name="Eichler E."/>
        </authorList>
    </citation>
    <scope>NUCLEOTIDE SEQUENCE [LARGE SCALE GENOMIC DNA]</scope>
    <source>
        <strain evidence="2">Yerkes chimp pedigree #C0471</strain>
    </source>
</reference>
<name>A0A2J8QSE3_PANTR</name>
<feature type="compositionally biased region" description="Basic and acidic residues" evidence="1">
    <location>
        <begin position="44"/>
        <end position="54"/>
    </location>
</feature>
<dbReference type="InterPro" id="IPR026797">
    <property type="entry name" value="HAUS_6"/>
</dbReference>
<accession>A0A2J8QSE3</accession>
<dbReference type="EMBL" id="NBAG03000018">
    <property type="protein sequence ID" value="PNI99187.1"/>
    <property type="molecule type" value="Genomic_DNA"/>
</dbReference>
<dbReference type="AlphaFoldDB" id="A0A2J8QSE3"/>
<protein>
    <submittedName>
        <fullName evidence="2">HAUS6 isoform 3</fullName>
    </submittedName>
</protein>
<dbReference type="PANTHER" id="PTHR16151:SF2">
    <property type="entry name" value="HAUS AUGMIN-LIKE COMPLEX SUBUNIT 6"/>
    <property type="match status" value="1"/>
</dbReference>
<proteinExistence type="predicted"/>